<reference evidence="1 2" key="1">
    <citation type="submission" date="2007-01" db="EMBL/GenBank/DDBJ databases">
        <authorList>
            <person name="Haygood M."/>
            <person name="Podell S."/>
            <person name="Anderson C."/>
            <person name="Hopkinson B."/>
            <person name="Roe K."/>
            <person name="Barbeau K."/>
            <person name="Gaasterland T."/>
            <person name="Ferriera S."/>
            <person name="Johnson J."/>
            <person name="Kravitz S."/>
            <person name="Beeson K."/>
            <person name="Sutton G."/>
            <person name="Rogers Y.-H."/>
            <person name="Friedman R."/>
            <person name="Frazier M."/>
            <person name="Venter J.C."/>
        </authorList>
    </citation>
    <scope>NUCLEOTIDE SEQUENCE [LARGE SCALE GENOMIC DNA]</scope>
    <source>
        <strain evidence="1 2">ATCC 23134</strain>
    </source>
</reference>
<dbReference type="EMBL" id="AAWS01000064">
    <property type="protein sequence ID" value="EAY24657.1"/>
    <property type="molecule type" value="Genomic_DNA"/>
</dbReference>
<protein>
    <recommendedName>
        <fullName evidence="3">Secretion system C-terminal sorting domain-containing protein</fullName>
    </recommendedName>
</protein>
<dbReference type="InterPro" id="IPR026444">
    <property type="entry name" value="Secre_tail"/>
</dbReference>
<comment type="caution">
    <text evidence="1">The sequence shown here is derived from an EMBL/GenBank/DDBJ whole genome shotgun (WGS) entry which is preliminary data.</text>
</comment>
<name>A1ZY91_MICM2</name>
<organism evidence="1 2">
    <name type="scientific">Microscilla marina ATCC 23134</name>
    <dbReference type="NCBI Taxonomy" id="313606"/>
    <lineage>
        <taxon>Bacteria</taxon>
        <taxon>Pseudomonadati</taxon>
        <taxon>Bacteroidota</taxon>
        <taxon>Cytophagia</taxon>
        <taxon>Cytophagales</taxon>
        <taxon>Microscillaceae</taxon>
        <taxon>Microscilla</taxon>
    </lineage>
</organism>
<dbReference type="Proteomes" id="UP000004095">
    <property type="component" value="Unassembled WGS sequence"/>
</dbReference>
<evidence type="ECO:0000313" key="1">
    <source>
        <dbReference type="EMBL" id="EAY24657.1"/>
    </source>
</evidence>
<evidence type="ECO:0008006" key="3">
    <source>
        <dbReference type="Google" id="ProtNLM"/>
    </source>
</evidence>
<dbReference type="AlphaFoldDB" id="A1ZY91"/>
<gene>
    <name evidence="1" type="ORF">M23134_00609</name>
</gene>
<proteinExistence type="predicted"/>
<evidence type="ECO:0000313" key="2">
    <source>
        <dbReference type="Proteomes" id="UP000004095"/>
    </source>
</evidence>
<accession>A1ZY91</accession>
<keyword evidence="2" id="KW-1185">Reference proteome</keyword>
<dbReference type="RefSeq" id="WP_002704382.1">
    <property type="nucleotide sequence ID" value="NZ_AAWS01000064.1"/>
</dbReference>
<dbReference type="OrthoDB" id="1522390at2"/>
<sequence>MNKMIKWSFFAFLAITISTSVEGHQLKNALNDIKTYKALAAFQAAETIFVHRGEKVKVKFDTDKAVYQIRIHNPVGRIIGRFKTISSEFVVETKSWRKGIYFIVISKNGKYKERKKVVVSA</sequence>
<dbReference type="NCBIfam" id="TIGR04183">
    <property type="entry name" value="Por_Secre_tail"/>
    <property type="match status" value="1"/>
</dbReference>